<dbReference type="Proteomes" id="UP000317550">
    <property type="component" value="Chromosome"/>
</dbReference>
<evidence type="ECO:0000313" key="1">
    <source>
        <dbReference type="EMBL" id="QDQ26753.1"/>
    </source>
</evidence>
<protein>
    <submittedName>
        <fullName evidence="1">NRDE family protein</fullName>
    </submittedName>
</protein>
<dbReference type="Pfam" id="PF05742">
    <property type="entry name" value="TANGO2"/>
    <property type="match status" value="1"/>
</dbReference>
<organism evidence="1 2">
    <name type="scientific">Chitinimonas arctica</name>
    <dbReference type="NCBI Taxonomy" id="2594795"/>
    <lineage>
        <taxon>Bacteria</taxon>
        <taxon>Pseudomonadati</taxon>
        <taxon>Pseudomonadota</taxon>
        <taxon>Betaproteobacteria</taxon>
        <taxon>Neisseriales</taxon>
        <taxon>Chitinibacteraceae</taxon>
        <taxon>Chitinimonas</taxon>
    </lineage>
</organism>
<dbReference type="KEGG" id="cari:FNU76_10470"/>
<accession>A0A516SF23</accession>
<dbReference type="PANTHER" id="PTHR17985">
    <property type="entry name" value="SER/THR-RICH PROTEIN T10 IN DGCR REGION"/>
    <property type="match status" value="1"/>
</dbReference>
<evidence type="ECO:0000313" key="2">
    <source>
        <dbReference type="Proteomes" id="UP000317550"/>
    </source>
</evidence>
<dbReference type="AlphaFoldDB" id="A0A516SF23"/>
<proteinExistence type="predicted"/>
<dbReference type="OrthoDB" id="4380123at2"/>
<dbReference type="EMBL" id="CP041730">
    <property type="protein sequence ID" value="QDQ26753.1"/>
    <property type="molecule type" value="Genomic_DNA"/>
</dbReference>
<keyword evidence="2" id="KW-1185">Reference proteome</keyword>
<reference evidence="2" key="1">
    <citation type="submission" date="2019-07" db="EMBL/GenBank/DDBJ databases">
        <title>Chitinimonas sp. nov., isolated from Ny-Alesund, arctica soil.</title>
        <authorList>
            <person name="Xu Q."/>
            <person name="Peng F."/>
        </authorList>
    </citation>
    <scope>NUCLEOTIDE SEQUENCE [LARGE SCALE GENOMIC DNA]</scope>
    <source>
        <strain evidence="2">R3-44</strain>
    </source>
</reference>
<name>A0A516SF23_9NEIS</name>
<sequence>MAVFLPAKPQNTGMCLIAFNWDPTADTPLLLLANRDEFHARPAAALAWWDDGKVLAGRDLRAGGGWLGVNRAGRLAALTNYRDPSRSKPDALSRGGLVSGFLQGNESAADYIARLRAEADRYNDFNLLLYDGRRLLGYESRFDCVVRFGSGVHAVSNARFDTPWPKLEKLKAGLRQEMSRAHAAAELDKALFQLLLDPSLAADEHLPRTGVPLEWERLLSAAFIRSADYGTRAASLVRVSRQGLSFTERRFEQGEPTGETSLQILLS</sequence>
<gene>
    <name evidence="1" type="ORF">FNU76_10470</name>
</gene>
<dbReference type="PANTHER" id="PTHR17985:SF8">
    <property type="entry name" value="TRANSPORT AND GOLGI ORGANIZATION PROTEIN 2 HOMOLOG"/>
    <property type="match status" value="1"/>
</dbReference>
<dbReference type="InterPro" id="IPR008551">
    <property type="entry name" value="TANGO2"/>
</dbReference>